<dbReference type="GO" id="GO:0006432">
    <property type="term" value="P:phenylalanyl-tRNA aminoacylation"/>
    <property type="evidence" value="ECO:0007669"/>
    <property type="project" value="UniProtKB-UniRule"/>
</dbReference>
<evidence type="ECO:0000313" key="21">
    <source>
        <dbReference type="Proteomes" id="UP000278962"/>
    </source>
</evidence>
<dbReference type="Gene3D" id="3.30.56.10">
    <property type="match status" value="2"/>
</dbReference>
<dbReference type="Gene3D" id="3.50.40.10">
    <property type="entry name" value="Phenylalanyl-trna Synthetase, Chain B, domain 3"/>
    <property type="match status" value="1"/>
</dbReference>
<dbReference type="InterPro" id="IPR012340">
    <property type="entry name" value="NA-bd_OB-fold"/>
</dbReference>
<dbReference type="AlphaFoldDB" id="A0A660L3M7"/>
<organism evidence="20 21">
    <name type="scientific">Solirubrobacter pauli</name>
    <dbReference type="NCBI Taxonomy" id="166793"/>
    <lineage>
        <taxon>Bacteria</taxon>
        <taxon>Bacillati</taxon>
        <taxon>Actinomycetota</taxon>
        <taxon>Thermoleophilia</taxon>
        <taxon>Solirubrobacterales</taxon>
        <taxon>Solirubrobacteraceae</taxon>
        <taxon>Solirubrobacter</taxon>
    </lineage>
</organism>
<dbReference type="SUPFAM" id="SSF55681">
    <property type="entry name" value="Class II aaRS and biotin synthetases"/>
    <property type="match status" value="1"/>
</dbReference>
<dbReference type="GO" id="GO:0005524">
    <property type="term" value="F:ATP binding"/>
    <property type="evidence" value="ECO:0007669"/>
    <property type="project" value="UniProtKB-UniRule"/>
</dbReference>
<comment type="subunit">
    <text evidence="3 15">Tetramer of two alpha and two beta subunits.</text>
</comment>
<keyword evidence="10 15" id="KW-0460">Magnesium</keyword>
<keyword evidence="8 15" id="KW-0547">Nucleotide-binding</keyword>
<dbReference type="InterPro" id="IPR005146">
    <property type="entry name" value="B3/B4_tRNA-bd"/>
</dbReference>
<evidence type="ECO:0000256" key="5">
    <source>
        <dbReference type="ARBA" id="ARBA00022555"/>
    </source>
</evidence>
<proteinExistence type="inferred from homology"/>
<evidence type="ECO:0000259" key="19">
    <source>
        <dbReference type="PROSITE" id="PS51483"/>
    </source>
</evidence>
<keyword evidence="5 16" id="KW-0820">tRNA-binding</keyword>
<evidence type="ECO:0000256" key="1">
    <source>
        <dbReference type="ARBA" id="ARBA00004496"/>
    </source>
</evidence>
<dbReference type="PROSITE" id="PS51483">
    <property type="entry name" value="B5"/>
    <property type="match status" value="1"/>
</dbReference>
<dbReference type="InterPro" id="IPR033714">
    <property type="entry name" value="tRNA_bind_bactPheRS"/>
</dbReference>
<dbReference type="Pfam" id="PF17759">
    <property type="entry name" value="tRNA_synthFbeta"/>
    <property type="match status" value="1"/>
</dbReference>
<evidence type="ECO:0000256" key="12">
    <source>
        <dbReference type="ARBA" id="ARBA00022917"/>
    </source>
</evidence>
<feature type="binding site" evidence="15">
    <location>
        <position position="457"/>
    </location>
    <ligand>
        <name>Mg(2+)</name>
        <dbReference type="ChEBI" id="CHEBI:18420"/>
        <note>shared with alpha subunit</note>
    </ligand>
</feature>
<evidence type="ECO:0000259" key="17">
    <source>
        <dbReference type="PROSITE" id="PS50886"/>
    </source>
</evidence>
<evidence type="ECO:0000256" key="4">
    <source>
        <dbReference type="ARBA" id="ARBA00022490"/>
    </source>
</evidence>
<dbReference type="PROSITE" id="PS51447">
    <property type="entry name" value="FDX_ACB"/>
    <property type="match status" value="1"/>
</dbReference>
<dbReference type="HAMAP" id="MF_00283">
    <property type="entry name" value="Phe_tRNA_synth_beta1"/>
    <property type="match status" value="1"/>
</dbReference>
<dbReference type="PROSITE" id="PS50886">
    <property type="entry name" value="TRBD"/>
    <property type="match status" value="1"/>
</dbReference>
<comment type="catalytic activity">
    <reaction evidence="14 15">
        <text>tRNA(Phe) + L-phenylalanine + ATP = L-phenylalanyl-tRNA(Phe) + AMP + diphosphate + H(+)</text>
        <dbReference type="Rhea" id="RHEA:19413"/>
        <dbReference type="Rhea" id="RHEA-COMP:9668"/>
        <dbReference type="Rhea" id="RHEA-COMP:9699"/>
        <dbReference type="ChEBI" id="CHEBI:15378"/>
        <dbReference type="ChEBI" id="CHEBI:30616"/>
        <dbReference type="ChEBI" id="CHEBI:33019"/>
        <dbReference type="ChEBI" id="CHEBI:58095"/>
        <dbReference type="ChEBI" id="CHEBI:78442"/>
        <dbReference type="ChEBI" id="CHEBI:78531"/>
        <dbReference type="ChEBI" id="CHEBI:456215"/>
        <dbReference type="EC" id="6.1.1.20"/>
    </reaction>
</comment>
<dbReference type="InterPro" id="IPR020825">
    <property type="entry name" value="Phe-tRNA_synthase-like_B3/B4"/>
</dbReference>
<keyword evidence="21" id="KW-1185">Reference proteome</keyword>
<evidence type="ECO:0000256" key="8">
    <source>
        <dbReference type="ARBA" id="ARBA00022741"/>
    </source>
</evidence>
<dbReference type="PANTHER" id="PTHR10947">
    <property type="entry name" value="PHENYLALANYL-TRNA SYNTHETASE BETA CHAIN AND LEUCINE-RICH REPEAT-CONTAINING PROTEIN 47"/>
    <property type="match status" value="1"/>
</dbReference>
<keyword evidence="6 15" id="KW-0436">Ligase</keyword>
<dbReference type="Gene3D" id="3.30.70.380">
    <property type="entry name" value="Ferrodoxin-fold anticodon-binding domain"/>
    <property type="match status" value="1"/>
</dbReference>
<keyword evidence="12 15" id="KW-0648">Protein biosynthesis</keyword>
<dbReference type="InterPro" id="IPR036690">
    <property type="entry name" value="Fdx_antiC-bd_sf"/>
</dbReference>
<dbReference type="Gene3D" id="2.40.50.140">
    <property type="entry name" value="Nucleic acid-binding proteins"/>
    <property type="match status" value="1"/>
</dbReference>
<feature type="domain" description="FDX-ACB" evidence="18">
    <location>
        <begin position="713"/>
        <end position="802"/>
    </location>
</feature>
<evidence type="ECO:0000256" key="9">
    <source>
        <dbReference type="ARBA" id="ARBA00022840"/>
    </source>
</evidence>
<dbReference type="CDD" id="cd00769">
    <property type="entry name" value="PheRS_beta_core"/>
    <property type="match status" value="1"/>
</dbReference>
<evidence type="ECO:0000256" key="3">
    <source>
        <dbReference type="ARBA" id="ARBA00011209"/>
    </source>
</evidence>
<dbReference type="SUPFAM" id="SSF46955">
    <property type="entry name" value="Putative DNA-binding domain"/>
    <property type="match status" value="1"/>
</dbReference>
<dbReference type="GO" id="GO:0000287">
    <property type="term" value="F:magnesium ion binding"/>
    <property type="evidence" value="ECO:0007669"/>
    <property type="project" value="UniProtKB-UniRule"/>
</dbReference>
<comment type="similarity">
    <text evidence="2 15">Belongs to the phenylalanyl-tRNA synthetase beta subunit family. Type 1 subfamily.</text>
</comment>
<feature type="domain" description="TRNA-binding" evidence="17">
    <location>
        <begin position="40"/>
        <end position="149"/>
    </location>
</feature>
<feature type="binding site" evidence="15">
    <location>
        <position position="463"/>
    </location>
    <ligand>
        <name>Mg(2+)</name>
        <dbReference type="ChEBI" id="CHEBI:18420"/>
        <note>shared with alpha subunit</note>
    </ligand>
</feature>
<dbReference type="Pfam" id="PF01588">
    <property type="entry name" value="tRNA_bind"/>
    <property type="match status" value="1"/>
</dbReference>
<dbReference type="Proteomes" id="UP000278962">
    <property type="component" value="Unassembled WGS sequence"/>
</dbReference>
<dbReference type="CDD" id="cd02796">
    <property type="entry name" value="tRNA_bind_bactPheRS"/>
    <property type="match status" value="1"/>
</dbReference>
<name>A0A660L3M7_9ACTN</name>
<keyword evidence="4 15" id="KW-0963">Cytoplasm</keyword>
<dbReference type="InterPro" id="IPR045864">
    <property type="entry name" value="aa-tRNA-synth_II/BPL/LPL"/>
</dbReference>
<dbReference type="PANTHER" id="PTHR10947:SF0">
    <property type="entry name" value="PHENYLALANINE--TRNA LIGASE BETA SUBUNIT"/>
    <property type="match status" value="1"/>
</dbReference>
<dbReference type="NCBIfam" id="NF045760">
    <property type="entry name" value="YtpR"/>
    <property type="match status" value="1"/>
</dbReference>
<keyword evidence="9 15" id="KW-0067">ATP-binding</keyword>
<evidence type="ECO:0000256" key="6">
    <source>
        <dbReference type="ARBA" id="ARBA00022598"/>
    </source>
</evidence>
<evidence type="ECO:0000256" key="14">
    <source>
        <dbReference type="ARBA" id="ARBA00049255"/>
    </source>
</evidence>
<sequence>MRLPLFWLTDYVDPGMEASKLASRLAMTGTEVDRVHTHGVSALENFVVGRVLEREQHPDADRLSVCQVAIGEGDVATIVCGAPNVAAGQTVGVALPGSVMPDGTKLKKAKLRGVPSNGMILAEDEVSIGSDHAGIMVLDEDLVPGTPLADVLPIATDVLELEITPNRPDCLSVYGVAREVHAATGQPLKPAPWAEDPGTPGPIEGVTIEVQDPEFCPRFTARLFEDVKIGPSPRWLKARLMAAGQRPINNVVDITNYAMLLTGQPLHAFDFDLVAGGKLVVRRAKDGEKMLTLDDAERTLDSSMHLIDDGDGPTSIAGIMGGQRSEVQPTTTRVLMEAANWNGPTLQRTSQKLGLRTEASGRFEKGLAPEQAMEGQIVATQLMLELTGARLVEGTIDIGGPGPEPQTIRLRDEKVTRLLGTEIPLGEQAEILERLDFGVHDAGDGLDVTVPAFRRNDVTREVDLIEEVARLWGLEKLPATIPGHGMSARLTPEQRLRRRAADALVGAGFSEAIGWSFQSPELARKLRIDLPAVKLRNPLSEDLSVMRTTLLGSLLNSVRHNTARGAEDVKLFEEGSVYFDRPHGRTPTAAEARSTPLPDERMHLGALLTGKLRPASWGEPNPPTADFFAAKGVLEAVLGALRVPFTVVRGSDPFLHPGRAARVLVNGEDAGWLGELHPGVTEEFDLGRVAGFELDLAAVLPHAVTTPLYEDMTSFPVIRQDLAFWIPADRTAAELVEVVKGAGGKLLRDVRVFDVYAHEGRTSLAVRLEFRATDRTLTDEEIAPQREKVVKAVASKLEGELRG</sequence>
<evidence type="ECO:0000256" key="10">
    <source>
        <dbReference type="ARBA" id="ARBA00022842"/>
    </source>
</evidence>
<comment type="cofactor">
    <cofactor evidence="15">
        <name>Mg(2+)</name>
        <dbReference type="ChEBI" id="CHEBI:18420"/>
    </cofactor>
    <text evidence="15">Binds 2 magnesium ions per tetramer.</text>
</comment>
<keyword evidence="11 16" id="KW-0694">RNA-binding</keyword>
<feature type="binding site" evidence="15">
    <location>
        <position position="467"/>
    </location>
    <ligand>
        <name>Mg(2+)</name>
        <dbReference type="ChEBI" id="CHEBI:18420"/>
        <note>shared with alpha subunit</note>
    </ligand>
</feature>
<dbReference type="SUPFAM" id="SSF54991">
    <property type="entry name" value="Anticodon-binding domain of PheRS"/>
    <property type="match status" value="1"/>
</dbReference>
<dbReference type="InterPro" id="IPR045060">
    <property type="entry name" value="Phe-tRNA-ligase_IIc_bsu"/>
</dbReference>
<comment type="subcellular location">
    <subcellularLocation>
        <location evidence="1 15">Cytoplasm</location>
    </subcellularLocation>
</comment>
<dbReference type="InterPro" id="IPR041616">
    <property type="entry name" value="PheRS_beta_core"/>
</dbReference>
<dbReference type="FunFam" id="2.40.50.140:FF:000045">
    <property type="entry name" value="Phenylalanine--tRNA ligase beta subunit"/>
    <property type="match status" value="1"/>
</dbReference>
<dbReference type="InterPro" id="IPR002547">
    <property type="entry name" value="tRNA-bd_dom"/>
</dbReference>
<dbReference type="OrthoDB" id="9805455at2"/>
<dbReference type="EMBL" id="RBIL01000002">
    <property type="protein sequence ID" value="RKQ87814.1"/>
    <property type="molecule type" value="Genomic_DNA"/>
</dbReference>
<dbReference type="NCBIfam" id="TIGR00472">
    <property type="entry name" value="pheT_bact"/>
    <property type="match status" value="1"/>
</dbReference>
<dbReference type="InterPro" id="IPR005147">
    <property type="entry name" value="tRNA_synthase_B5-dom"/>
</dbReference>
<dbReference type="InterPro" id="IPR005121">
    <property type="entry name" value="Fdx_antiC-bd"/>
</dbReference>
<evidence type="ECO:0000256" key="15">
    <source>
        <dbReference type="HAMAP-Rule" id="MF_00283"/>
    </source>
</evidence>
<keyword evidence="13 15" id="KW-0030">Aminoacyl-tRNA synthetase</keyword>
<gene>
    <name evidence="15" type="primary">pheT</name>
    <name evidence="20" type="ORF">C8N24_5843</name>
</gene>
<dbReference type="SMART" id="SM00896">
    <property type="entry name" value="FDX-ACB"/>
    <property type="match status" value="1"/>
</dbReference>
<dbReference type="GO" id="GO:0000049">
    <property type="term" value="F:tRNA binding"/>
    <property type="evidence" value="ECO:0007669"/>
    <property type="project" value="UniProtKB-UniRule"/>
</dbReference>
<dbReference type="SMART" id="SM00874">
    <property type="entry name" value="B5"/>
    <property type="match status" value="1"/>
</dbReference>
<evidence type="ECO:0000256" key="2">
    <source>
        <dbReference type="ARBA" id="ARBA00008653"/>
    </source>
</evidence>
<reference evidence="20 21" key="1">
    <citation type="submission" date="2018-10" db="EMBL/GenBank/DDBJ databases">
        <title>Genomic Encyclopedia of Archaeal and Bacterial Type Strains, Phase II (KMG-II): from individual species to whole genera.</title>
        <authorList>
            <person name="Goeker M."/>
        </authorList>
    </citation>
    <scope>NUCLEOTIDE SEQUENCE [LARGE SCALE GENOMIC DNA]</scope>
    <source>
        <strain evidence="20 21">DSM 14954</strain>
    </source>
</reference>
<comment type="caution">
    <text evidence="20">The sequence shown here is derived from an EMBL/GenBank/DDBJ whole genome shotgun (WGS) entry which is preliminary data.</text>
</comment>
<dbReference type="SUPFAM" id="SSF56037">
    <property type="entry name" value="PheT/TilS domain"/>
    <property type="match status" value="1"/>
</dbReference>
<dbReference type="EC" id="6.1.1.20" evidence="15"/>
<dbReference type="Pfam" id="PF03147">
    <property type="entry name" value="FDX-ACB"/>
    <property type="match status" value="1"/>
</dbReference>
<feature type="binding site" evidence="15">
    <location>
        <position position="466"/>
    </location>
    <ligand>
        <name>Mg(2+)</name>
        <dbReference type="ChEBI" id="CHEBI:18420"/>
        <note>shared with alpha subunit</note>
    </ligand>
</feature>
<protein>
    <recommendedName>
        <fullName evidence="15">Phenylalanine--tRNA ligase beta subunit</fullName>
        <ecNumber evidence="15">6.1.1.20</ecNumber>
    </recommendedName>
    <alternativeName>
        <fullName evidence="15">Phenylalanyl-tRNA synthetase beta subunit</fullName>
        <shortName evidence="15">PheRS</shortName>
    </alternativeName>
</protein>
<dbReference type="SMART" id="SM00873">
    <property type="entry name" value="B3_4"/>
    <property type="match status" value="1"/>
</dbReference>
<evidence type="ECO:0000256" key="7">
    <source>
        <dbReference type="ARBA" id="ARBA00022723"/>
    </source>
</evidence>
<evidence type="ECO:0000259" key="18">
    <source>
        <dbReference type="PROSITE" id="PS51447"/>
    </source>
</evidence>
<evidence type="ECO:0000313" key="20">
    <source>
        <dbReference type="EMBL" id="RKQ87814.1"/>
    </source>
</evidence>
<evidence type="ECO:0000256" key="11">
    <source>
        <dbReference type="ARBA" id="ARBA00022884"/>
    </source>
</evidence>
<keyword evidence="7 15" id="KW-0479">Metal-binding</keyword>
<evidence type="ECO:0000256" key="16">
    <source>
        <dbReference type="PROSITE-ProRule" id="PRU00209"/>
    </source>
</evidence>
<accession>A0A660L3M7</accession>
<evidence type="ECO:0000256" key="13">
    <source>
        <dbReference type="ARBA" id="ARBA00023146"/>
    </source>
</evidence>
<dbReference type="InterPro" id="IPR004532">
    <property type="entry name" value="Phe-tRNA-ligase_IIc_bsu_bact"/>
</dbReference>
<feature type="domain" description="B5" evidence="19">
    <location>
        <begin position="403"/>
        <end position="479"/>
    </location>
</feature>
<dbReference type="Pfam" id="PF03483">
    <property type="entry name" value="B3_4"/>
    <property type="match status" value="1"/>
</dbReference>
<dbReference type="SUPFAM" id="SSF50249">
    <property type="entry name" value="Nucleic acid-binding proteins"/>
    <property type="match status" value="1"/>
</dbReference>
<dbReference type="GO" id="GO:0004826">
    <property type="term" value="F:phenylalanine-tRNA ligase activity"/>
    <property type="evidence" value="ECO:0007669"/>
    <property type="project" value="UniProtKB-UniRule"/>
</dbReference>
<dbReference type="Gene3D" id="3.30.930.10">
    <property type="entry name" value="Bira Bifunctional Protein, Domain 2"/>
    <property type="match status" value="1"/>
</dbReference>
<dbReference type="InterPro" id="IPR009061">
    <property type="entry name" value="DNA-bd_dom_put_sf"/>
</dbReference>
<dbReference type="GO" id="GO:0009328">
    <property type="term" value="C:phenylalanine-tRNA ligase complex"/>
    <property type="evidence" value="ECO:0007669"/>
    <property type="project" value="TreeGrafter"/>
</dbReference>
<dbReference type="RefSeq" id="WP_121256720.1">
    <property type="nucleotide sequence ID" value="NZ_RBIL01000002.1"/>
</dbReference>
<dbReference type="Pfam" id="PF03484">
    <property type="entry name" value="B5"/>
    <property type="match status" value="1"/>
</dbReference>